<protein>
    <recommendedName>
        <fullName evidence="2">beta-fructofuranosidase</fullName>
        <ecNumber evidence="2">3.2.1.26</ecNumber>
    </recommendedName>
</protein>
<evidence type="ECO:0000259" key="6">
    <source>
        <dbReference type="Pfam" id="PF00251"/>
    </source>
</evidence>
<dbReference type="Pfam" id="PF08244">
    <property type="entry name" value="Glyco_hydro_32C"/>
    <property type="match status" value="1"/>
</dbReference>
<feature type="domain" description="Glycosyl hydrolase family 32 N-terminal" evidence="6">
    <location>
        <begin position="5"/>
        <end position="97"/>
    </location>
</feature>
<name>A0A2X3FE30_KLEPN</name>
<dbReference type="Gene3D" id="2.60.120.560">
    <property type="entry name" value="Exo-inulinase, domain 1"/>
    <property type="match status" value="1"/>
</dbReference>
<dbReference type="Proteomes" id="UP000251721">
    <property type="component" value="Unassembled WGS sequence"/>
</dbReference>
<dbReference type="AlphaFoldDB" id="A0A2X3FE30"/>
<keyword evidence="3 5" id="KW-0378">Hydrolase</keyword>
<dbReference type="InterPro" id="IPR023296">
    <property type="entry name" value="Glyco_hydro_beta-prop_sf"/>
</dbReference>
<proteinExistence type="inferred from homology"/>
<evidence type="ECO:0000256" key="2">
    <source>
        <dbReference type="ARBA" id="ARBA00012758"/>
    </source>
</evidence>
<dbReference type="SMART" id="SM00640">
    <property type="entry name" value="Glyco_32"/>
    <property type="match status" value="1"/>
</dbReference>
<dbReference type="InterPro" id="IPR001362">
    <property type="entry name" value="Glyco_hydro_32"/>
</dbReference>
<comment type="similarity">
    <text evidence="1 5">Belongs to the glycosyl hydrolase 32 family.</text>
</comment>
<reference evidence="8 9" key="1">
    <citation type="submission" date="2018-06" db="EMBL/GenBank/DDBJ databases">
        <authorList>
            <consortium name="Pathogen Informatics"/>
            <person name="Doyle S."/>
        </authorList>
    </citation>
    <scope>NUCLEOTIDE SEQUENCE [LARGE SCALE GENOMIC DNA]</scope>
    <source>
        <strain evidence="8 9">NCTC13465</strain>
    </source>
</reference>
<dbReference type="GO" id="GO:0004564">
    <property type="term" value="F:beta-fructofuranosidase activity"/>
    <property type="evidence" value="ECO:0007669"/>
    <property type="project" value="UniProtKB-EC"/>
</dbReference>
<dbReference type="InterPro" id="IPR051214">
    <property type="entry name" value="GH32_Enzymes"/>
</dbReference>
<dbReference type="EC" id="3.2.1.26" evidence="2"/>
<feature type="domain" description="Glycosyl hydrolase family 32 C-terminal" evidence="7">
    <location>
        <begin position="117"/>
        <end position="242"/>
    </location>
</feature>
<dbReference type="SUPFAM" id="SSF49899">
    <property type="entry name" value="Concanavalin A-like lectins/glucanases"/>
    <property type="match status" value="1"/>
</dbReference>
<sequence length="245" mass="27821">MQAAGFSNRNLFQSGYLIGEWQPGQRFIRHGEFREMDNGHDFYAPQSFSTPDGRRIVIGWLDMWESPLPEQQDGWAGMLSLPRELSLSADDRLQMRPAKEVESLRGAWFPWPVSTLNNQQTTMVDNCEAMEVNLRWDCARSSAEQYGLRFGDGLRIYVDAQQQRLVLERHYPQYGLCGTRSVPLTAGADLNLRIFFDSSSVEVFVNDGEACLSSRIYPQAPRRELALFAWSGSAALTEAGAWQLE</sequence>
<dbReference type="PANTHER" id="PTHR43101:SF1">
    <property type="entry name" value="BETA-FRUCTOSIDASE"/>
    <property type="match status" value="1"/>
</dbReference>
<evidence type="ECO:0000313" key="8">
    <source>
        <dbReference type="EMBL" id="SQC45434.1"/>
    </source>
</evidence>
<dbReference type="InterPro" id="IPR013189">
    <property type="entry name" value="Glyco_hydro_32_C"/>
</dbReference>
<dbReference type="InterPro" id="IPR013148">
    <property type="entry name" value="Glyco_hydro_32_N"/>
</dbReference>
<dbReference type="GO" id="GO:0005975">
    <property type="term" value="P:carbohydrate metabolic process"/>
    <property type="evidence" value="ECO:0007669"/>
    <property type="project" value="InterPro"/>
</dbReference>
<dbReference type="Gene3D" id="2.115.10.20">
    <property type="entry name" value="Glycosyl hydrolase domain, family 43"/>
    <property type="match status" value="1"/>
</dbReference>
<dbReference type="PANTHER" id="PTHR43101">
    <property type="entry name" value="BETA-FRUCTOSIDASE"/>
    <property type="match status" value="1"/>
</dbReference>
<dbReference type="InterPro" id="IPR013320">
    <property type="entry name" value="ConA-like_dom_sf"/>
</dbReference>
<evidence type="ECO:0000256" key="5">
    <source>
        <dbReference type="RuleBase" id="RU362110"/>
    </source>
</evidence>
<keyword evidence="4 5" id="KW-0326">Glycosidase</keyword>
<evidence type="ECO:0000256" key="3">
    <source>
        <dbReference type="ARBA" id="ARBA00022801"/>
    </source>
</evidence>
<evidence type="ECO:0000313" key="9">
    <source>
        <dbReference type="Proteomes" id="UP000251721"/>
    </source>
</evidence>
<evidence type="ECO:0000256" key="4">
    <source>
        <dbReference type="ARBA" id="ARBA00023295"/>
    </source>
</evidence>
<organism evidence="8 9">
    <name type="scientific">Klebsiella pneumoniae</name>
    <dbReference type="NCBI Taxonomy" id="573"/>
    <lineage>
        <taxon>Bacteria</taxon>
        <taxon>Pseudomonadati</taxon>
        <taxon>Pseudomonadota</taxon>
        <taxon>Gammaproteobacteria</taxon>
        <taxon>Enterobacterales</taxon>
        <taxon>Enterobacteriaceae</taxon>
        <taxon>Klebsiella/Raoultella group</taxon>
        <taxon>Klebsiella</taxon>
        <taxon>Klebsiella pneumoniae complex</taxon>
    </lineage>
</organism>
<evidence type="ECO:0000256" key="1">
    <source>
        <dbReference type="ARBA" id="ARBA00009902"/>
    </source>
</evidence>
<accession>A0A2X3FE30</accession>
<gene>
    <name evidence="8" type="primary">sacA_2</name>
    <name evidence="8" type="ORF">NCTC13465_03986</name>
</gene>
<evidence type="ECO:0000259" key="7">
    <source>
        <dbReference type="Pfam" id="PF08244"/>
    </source>
</evidence>
<dbReference type="SUPFAM" id="SSF75005">
    <property type="entry name" value="Arabinanase/levansucrase/invertase"/>
    <property type="match status" value="1"/>
</dbReference>
<dbReference type="EMBL" id="UAWQ01000018">
    <property type="protein sequence ID" value="SQC45434.1"/>
    <property type="molecule type" value="Genomic_DNA"/>
</dbReference>
<dbReference type="Pfam" id="PF00251">
    <property type="entry name" value="Glyco_hydro_32N"/>
    <property type="match status" value="1"/>
</dbReference>